<gene>
    <name evidence="2" type="primary">ND2</name>
</gene>
<dbReference type="GeneID" id="4602255"/>
<feature type="transmembrane region" description="Helical" evidence="1">
    <location>
        <begin position="41"/>
        <end position="70"/>
    </location>
</feature>
<protein>
    <submittedName>
        <fullName evidence="2">NADH dehydrogenase subunit 2</fullName>
    </submittedName>
</protein>
<evidence type="ECO:0000256" key="1">
    <source>
        <dbReference type="SAM" id="Phobius"/>
    </source>
</evidence>
<dbReference type="AlphaFoldDB" id="A1Z3A8"/>
<proteinExistence type="predicted"/>
<feature type="transmembrane region" description="Helical" evidence="1">
    <location>
        <begin position="82"/>
        <end position="102"/>
    </location>
</feature>
<geneLocation type="mitochondrion" evidence="2"/>
<keyword evidence="1" id="KW-1133">Transmembrane helix</keyword>
<feature type="transmembrane region" description="Helical" evidence="1">
    <location>
        <begin position="114"/>
        <end position="135"/>
    </location>
</feature>
<keyword evidence="2" id="KW-0496">Mitochondrion</keyword>
<feature type="transmembrane region" description="Helical" evidence="1">
    <location>
        <begin position="155"/>
        <end position="182"/>
    </location>
</feature>
<feature type="transmembrane region" description="Helical" evidence="1">
    <location>
        <begin position="226"/>
        <end position="247"/>
    </location>
</feature>
<evidence type="ECO:0000313" key="2">
    <source>
        <dbReference type="EMBL" id="ABL73791.1"/>
    </source>
</evidence>
<organism evidence="2">
    <name type="scientific">Romanomermis iyengari</name>
    <name type="common">Insect parasitic nematode</name>
    <dbReference type="NCBI Taxonomy" id="416168"/>
    <lineage>
        <taxon>Eukaryota</taxon>
        <taxon>Metazoa</taxon>
        <taxon>Ecdysozoa</taxon>
        <taxon>Nematoda</taxon>
        <taxon>Enoplea</taxon>
        <taxon>Dorylaimia</taxon>
        <taxon>Mermithida</taxon>
        <taxon>Mermithoidea</taxon>
        <taxon>Mermithidae</taxon>
        <taxon>Romanomermis</taxon>
    </lineage>
</organism>
<dbReference type="EMBL" id="EF175764">
    <property type="protein sequence ID" value="ABL73791.1"/>
    <property type="molecule type" value="Genomic_DNA"/>
</dbReference>
<keyword evidence="1" id="KW-0812">Transmembrane</keyword>
<name>A1Z3A8_ROMIY</name>
<dbReference type="RefSeq" id="YP_918972.1">
    <property type="nucleotide sequence ID" value="NC_008693.1"/>
</dbReference>
<keyword evidence="1" id="KW-0472">Membrane</keyword>
<feature type="transmembrane region" description="Helical" evidence="1">
    <location>
        <begin position="194"/>
        <end position="220"/>
    </location>
</feature>
<dbReference type="CTD" id="4536"/>
<feature type="transmembrane region" description="Helical" evidence="1">
    <location>
        <begin position="15"/>
        <end position="34"/>
    </location>
</feature>
<reference evidence="2" key="1">
    <citation type="submission" date="2006-12" db="EMBL/GenBank/DDBJ databases">
        <authorList>
            <person name="Wu Z.K."/>
            <person name="Hyman B.C."/>
        </authorList>
    </citation>
    <scope>NUCLEOTIDE SEQUENCE</scope>
</reference>
<sequence>MIYMLALICSLNLFSWWWFWLVLEFLNWVLMLMMKKKNIMLIFLLWQSLASLMILFFLMINLNFFLIVMFTFMKSSFPPFHYLFWNLHFFTNWKVLVIFLTIHKFLPLLFMTMFIMKIFLLFIVFFPILLFSLFWNNLNLPSNLFMFMLSDSCWMLFSFMVSLKLMVVYMMLNLMIFFYLYLINIKNTKFINNILTKICILLITSLPPFFSFLLKFIIVYSVNFELMIMFMSVYFISFFFFESFSFLELQMLIYSKLKWI</sequence>
<accession>A1Z3A8</accession>